<protein>
    <submittedName>
        <fullName evidence="1">Uncharacterized protein</fullName>
    </submittedName>
</protein>
<name>A0ACC2MVA3_PERAE</name>
<comment type="caution">
    <text evidence="1">The sequence shown here is derived from an EMBL/GenBank/DDBJ whole genome shotgun (WGS) entry which is preliminary data.</text>
</comment>
<evidence type="ECO:0000313" key="1">
    <source>
        <dbReference type="EMBL" id="KAJ8649355.1"/>
    </source>
</evidence>
<proteinExistence type="predicted"/>
<reference evidence="1 2" key="1">
    <citation type="journal article" date="2022" name="Hortic Res">
        <title>A haplotype resolved chromosomal level avocado genome allows analysis of novel avocado genes.</title>
        <authorList>
            <person name="Nath O."/>
            <person name="Fletcher S.J."/>
            <person name="Hayward A."/>
            <person name="Shaw L.M."/>
            <person name="Masouleh A.K."/>
            <person name="Furtado A."/>
            <person name="Henry R.J."/>
            <person name="Mitter N."/>
        </authorList>
    </citation>
    <scope>NUCLEOTIDE SEQUENCE [LARGE SCALE GENOMIC DNA]</scope>
    <source>
        <strain evidence="2">cv. Hass</strain>
    </source>
</reference>
<sequence>MMVRPRGRWSPGRRVLRLGEWRTKERKMKTMGRSDDEEGLMRDGGVVREAGEDPGEGGRGDDAEGLSGVLMREGD</sequence>
<dbReference type="Proteomes" id="UP001234297">
    <property type="component" value="Chromosome 1"/>
</dbReference>
<keyword evidence="2" id="KW-1185">Reference proteome</keyword>
<organism evidence="1 2">
    <name type="scientific">Persea americana</name>
    <name type="common">Avocado</name>
    <dbReference type="NCBI Taxonomy" id="3435"/>
    <lineage>
        <taxon>Eukaryota</taxon>
        <taxon>Viridiplantae</taxon>
        <taxon>Streptophyta</taxon>
        <taxon>Embryophyta</taxon>
        <taxon>Tracheophyta</taxon>
        <taxon>Spermatophyta</taxon>
        <taxon>Magnoliopsida</taxon>
        <taxon>Magnoliidae</taxon>
        <taxon>Laurales</taxon>
        <taxon>Lauraceae</taxon>
        <taxon>Persea</taxon>
    </lineage>
</organism>
<evidence type="ECO:0000313" key="2">
    <source>
        <dbReference type="Proteomes" id="UP001234297"/>
    </source>
</evidence>
<accession>A0ACC2MVA3</accession>
<dbReference type="EMBL" id="CM056809">
    <property type="protein sequence ID" value="KAJ8649355.1"/>
    <property type="molecule type" value="Genomic_DNA"/>
</dbReference>
<gene>
    <name evidence="1" type="ORF">MRB53_002378</name>
</gene>